<keyword evidence="3" id="KW-1185">Reference proteome</keyword>
<evidence type="ECO:0000256" key="1">
    <source>
        <dbReference type="SAM" id="MobiDB-lite"/>
    </source>
</evidence>
<organism evidence="2 3">
    <name type="scientific">Abeliophyllum distichum</name>
    <dbReference type="NCBI Taxonomy" id="126358"/>
    <lineage>
        <taxon>Eukaryota</taxon>
        <taxon>Viridiplantae</taxon>
        <taxon>Streptophyta</taxon>
        <taxon>Embryophyta</taxon>
        <taxon>Tracheophyta</taxon>
        <taxon>Spermatophyta</taxon>
        <taxon>Magnoliopsida</taxon>
        <taxon>eudicotyledons</taxon>
        <taxon>Gunneridae</taxon>
        <taxon>Pentapetalae</taxon>
        <taxon>asterids</taxon>
        <taxon>lamiids</taxon>
        <taxon>Lamiales</taxon>
        <taxon>Oleaceae</taxon>
        <taxon>Forsythieae</taxon>
        <taxon>Abeliophyllum</taxon>
    </lineage>
</organism>
<reference evidence="3" key="1">
    <citation type="submission" date="2024-07" db="EMBL/GenBank/DDBJ databases">
        <title>Two chromosome-level genome assemblies of Korean endemic species Abeliophyllum distichum and Forsythia ovata (Oleaceae).</title>
        <authorList>
            <person name="Jang H."/>
        </authorList>
    </citation>
    <scope>NUCLEOTIDE SEQUENCE [LARGE SCALE GENOMIC DNA]</scope>
</reference>
<comment type="caution">
    <text evidence="2">The sequence shown here is derived from an EMBL/GenBank/DDBJ whole genome shotgun (WGS) entry which is preliminary data.</text>
</comment>
<name>A0ABD1RA03_9LAMI</name>
<dbReference type="EMBL" id="JBFOLK010000009">
    <property type="protein sequence ID" value="KAL2485255.1"/>
    <property type="molecule type" value="Genomic_DNA"/>
</dbReference>
<accession>A0ABD1RA03</accession>
<gene>
    <name evidence="2" type="ORF">Adt_30011</name>
</gene>
<feature type="region of interest" description="Disordered" evidence="1">
    <location>
        <begin position="109"/>
        <end position="131"/>
    </location>
</feature>
<evidence type="ECO:0000313" key="3">
    <source>
        <dbReference type="Proteomes" id="UP001604336"/>
    </source>
</evidence>
<dbReference type="AlphaFoldDB" id="A0ABD1RA03"/>
<dbReference type="Proteomes" id="UP001604336">
    <property type="component" value="Unassembled WGS sequence"/>
</dbReference>
<evidence type="ECO:0000313" key="2">
    <source>
        <dbReference type="EMBL" id="KAL2485255.1"/>
    </source>
</evidence>
<feature type="compositionally biased region" description="Acidic residues" evidence="1">
    <location>
        <begin position="112"/>
        <end position="121"/>
    </location>
</feature>
<proteinExistence type="predicted"/>
<protein>
    <submittedName>
        <fullName evidence="2">Uncharacterized protein</fullName>
    </submittedName>
</protein>
<feature type="compositionally biased region" description="Basic and acidic residues" evidence="1">
    <location>
        <begin position="122"/>
        <end position="131"/>
    </location>
</feature>
<sequence>MRDNKVMNQNIYEDKEEEHIEELAKESIEKKCVQKSKFEHRKKDEDEDDSGQMITIEFGTLPPIMANNYLLANEFKNKERDEVMIEETAEITCVLECKEGISNRGQVIHDNSEEEEDGMIDIEDKIDLEAK</sequence>